<dbReference type="Proteomes" id="UP000004705">
    <property type="component" value="Chromosome"/>
</dbReference>
<keyword evidence="10 13" id="KW-0472">Membrane</keyword>
<feature type="transmembrane region" description="Helical" evidence="13">
    <location>
        <begin position="48"/>
        <end position="69"/>
    </location>
</feature>
<protein>
    <submittedName>
        <fullName evidence="14">Symporter</fullName>
    </submittedName>
</protein>
<sequence>MQLNPWALVGVGLVTAAASYLGRRTSQFARPTDDFLVARRMVRSRRNASAISGEYLCAASVLGVSGLVLKDGADALWYPIGFTAGFLALGVFVAAPLRRSGAYTIPDFVEARLGSAGLRRTSTCFVLALGLVYLVPQLQGVNLALTAIAPGAEAWWGPVAVIVLLVVNIVWGGMRAATLVQAFHHWIKLFALAIPAFFLCAVFLGSGGSGATGGLGDEAPPEFTEETTVTVRTDVVLHVGEPTTVHALDREPAGPRLWSPGVDYPVREGERLLFPAASDVPVVSDAATDNASWLRPTEDGDEVWWTYSVIVATFLGTMGLPHVLARFYTNPDGRAARRTTVQVLLLVGLFYLFPILLGALSRLYVPELLVTGETDAAVLRVPTAMLPGVAGQLVVAVLAAGAFTAFVSTSSGLLVSVAGMVATDLLWNRTRDFAIAVVVVAGVATAGAVVLPLDDLVHTVGLAFALAASTFCPLLLLGIWWRRLTWVGALLGMLVGGLGVLTAIGFHVASRLTGMDVPWFVTQPALLTVPAALLTTVIVSLATARRVPGDVDVVMLQLHAPDHLGFMRDGSTRSRSGGALDADASGRHRSL</sequence>
<dbReference type="GO" id="GO:0006811">
    <property type="term" value="P:monoatomic ion transport"/>
    <property type="evidence" value="ECO:0007669"/>
    <property type="project" value="UniProtKB-KW"/>
</dbReference>
<evidence type="ECO:0000256" key="4">
    <source>
        <dbReference type="ARBA" id="ARBA00022475"/>
    </source>
</evidence>
<dbReference type="GO" id="GO:0005886">
    <property type="term" value="C:plasma membrane"/>
    <property type="evidence" value="ECO:0007669"/>
    <property type="project" value="UniProtKB-SubCell"/>
</dbReference>
<keyword evidence="15" id="KW-1185">Reference proteome</keyword>
<dbReference type="HOGENOM" id="CLU_018808_8_1_11"/>
<feature type="transmembrane region" description="Helical" evidence="13">
    <location>
        <begin position="186"/>
        <end position="205"/>
    </location>
</feature>
<feature type="transmembrane region" description="Helical" evidence="13">
    <location>
        <begin position="6"/>
        <end position="22"/>
    </location>
</feature>
<dbReference type="GO" id="GO:0006847">
    <property type="term" value="P:plasma membrane acetate transport"/>
    <property type="evidence" value="ECO:0007669"/>
    <property type="project" value="TreeGrafter"/>
</dbReference>
<evidence type="ECO:0000256" key="9">
    <source>
        <dbReference type="ARBA" id="ARBA00023065"/>
    </source>
</evidence>
<evidence type="ECO:0000256" key="13">
    <source>
        <dbReference type="SAM" id="Phobius"/>
    </source>
</evidence>
<proteinExistence type="inferred from homology"/>
<keyword evidence="7 13" id="KW-1133">Transmembrane helix</keyword>
<feature type="transmembrane region" description="Helical" evidence="13">
    <location>
        <begin position="433"/>
        <end position="453"/>
    </location>
</feature>
<dbReference type="PANTHER" id="PTHR48086">
    <property type="entry name" value="SODIUM/PROLINE SYMPORTER-RELATED"/>
    <property type="match status" value="1"/>
</dbReference>
<feature type="transmembrane region" description="Helical" evidence="13">
    <location>
        <begin position="393"/>
        <end position="421"/>
    </location>
</feature>
<evidence type="ECO:0000256" key="10">
    <source>
        <dbReference type="ARBA" id="ARBA00023136"/>
    </source>
</evidence>
<evidence type="ECO:0000256" key="8">
    <source>
        <dbReference type="ARBA" id="ARBA00023053"/>
    </source>
</evidence>
<dbReference type="AlphaFoldDB" id="H8GBU9"/>
<dbReference type="InterPro" id="IPR050277">
    <property type="entry name" value="Sodium:Solute_Symporter"/>
</dbReference>
<dbReference type="PANTHER" id="PTHR48086:SF6">
    <property type="entry name" value="CATION_ACETATE SYMPORTER ACTP"/>
    <property type="match status" value="1"/>
</dbReference>
<accession>H8GBU9</accession>
<evidence type="ECO:0000256" key="11">
    <source>
        <dbReference type="RuleBase" id="RU362091"/>
    </source>
</evidence>
<evidence type="ECO:0000256" key="1">
    <source>
        <dbReference type="ARBA" id="ARBA00004651"/>
    </source>
</evidence>
<feature type="transmembrane region" description="Helical" evidence="13">
    <location>
        <begin position="117"/>
        <end position="135"/>
    </location>
</feature>
<dbReference type="GO" id="GO:0015123">
    <property type="term" value="F:acetate transmembrane transporter activity"/>
    <property type="evidence" value="ECO:0007669"/>
    <property type="project" value="TreeGrafter"/>
</dbReference>
<keyword evidence="5 13" id="KW-0812">Transmembrane</keyword>
<keyword evidence="4" id="KW-1003">Cell membrane</keyword>
<evidence type="ECO:0000313" key="15">
    <source>
        <dbReference type="Proteomes" id="UP000004705"/>
    </source>
</evidence>
<keyword evidence="8" id="KW-0915">Sodium</keyword>
<evidence type="ECO:0000256" key="12">
    <source>
        <dbReference type="SAM" id="MobiDB-lite"/>
    </source>
</evidence>
<dbReference type="InterPro" id="IPR018212">
    <property type="entry name" value="Na/solute_symporter_CS"/>
</dbReference>
<dbReference type="Gene3D" id="1.20.1730.10">
    <property type="entry name" value="Sodium/glucose cotransporter"/>
    <property type="match status" value="1"/>
</dbReference>
<keyword evidence="3" id="KW-0813">Transport</keyword>
<comment type="subcellular location">
    <subcellularLocation>
        <location evidence="1">Cell membrane</location>
        <topology evidence="1">Multi-pass membrane protein</topology>
    </subcellularLocation>
</comment>
<feature type="transmembrane region" description="Helical" evidence="13">
    <location>
        <begin position="340"/>
        <end position="360"/>
    </location>
</feature>
<dbReference type="GO" id="GO:0015293">
    <property type="term" value="F:symporter activity"/>
    <property type="evidence" value="ECO:0007669"/>
    <property type="project" value="UniProtKB-KW"/>
</dbReference>
<feature type="region of interest" description="Disordered" evidence="12">
    <location>
        <begin position="567"/>
        <end position="591"/>
    </location>
</feature>
<name>H8GBU9_9PSEU</name>
<dbReference type="InterPro" id="IPR038377">
    <property type="entry name" value="Na/Glc_symporter_sf"/>
</dbReference>
<dbReference type="PROSITE" id="PS00457">
    <property type="entry name" value="NA_SOLUT_SYMP_2"/>
    <property type="match status" value="1"/>
</dbReference>
<feature type="transmembrane region" description="Helical" evidence="13">
    <location>
        <begin position="487"/>
        <end position="509"/>
    </location>
</feature>
<feature type="transmembrane region" description="Helical" evidence="13">
    <location>
        <begin position="459"/>
        <end position="480"/>
    </location>
</feature>
<dbReference type="Pfam" id="PF00474">
    <property type="entry name" value="SSF"/>
    <property type="match status" value="2"/>
</dbReference>
<dbReference type="PROSITE" id="PS50283">
    <property type="entry name" value="NA_SOLUT_SYMP_3"/>
    <property type="match status" value="1"/>
</dbReference>
<evidence type="ECO:0000256" key="2">
    <source>
        <dbReference type="ARBA" id="ARBA00006434"/>
    </source>
</evidence>
<evidence type="ECO:0000256" key="7">
    <source>
        <dbReference type="ARBA" id="ARBA00022989"/>
    </source>
</evidence>
<feature type="transmembrane region" description="Helical" evidence="13">
    <location>
        <begin position="304"/>
        <end position="328"/>
    </location>
</feature>
<dbReference type="CDD" id="cd11480">
    <property type="entry name" value="SLC5sbd_u4"/>
    <property type="match status" value="1"/>
</dbReference>
<feature type="transmembrane region" description="Helical" evidence="13">
    <location>
        <begin position="155"/>
        <end position="174"/>
    </location>
</feature>
<feature type="transmembrane region" description="Helical" evidence="13">
    <location>
        <begin position="521"/>
        <end position="542"/>
    </location>
</feature>
<organism evidence="14 15">
    <name type="scientific">Saccharomonospora azurea NA-128</name>
    <dbReference type="NCBI Taxonomy" id="882081"/>
    <lineage>
        <taxon>Bacteria</taxon>
        <taxon>Bacillati</taxon>
        <taxon>Actinomycetota</taxon>
        <taxon>Actinomycetes</taxon>
        <taxon>Pseudonocardiales</taxon>
        <taxon>Pseudonocardiaceae</taxon>
        <taxon>Saccharomonospora</taxon>
    </lineage>
</organism>
<keyword evidence="6" id="KW-0769">Symport</keyword>
<gene>
    <name evidence="14" type="ORF">SacazDRAFT_02865</name>
</gene>
<keyword evidence="9" id="KW-0406">Ion transport</keyword>
<dbReference type="InterPro" id="IPR001734">
    <property type="entry name" value="Na/solute_symporter"/>
</dbReference>
<evidence type="ECO:0000256" key="5">
    <source>
        <dbReference type="ARBA" id="ARBA00022692"/>
    </source>
</evidence>
<dbReference type="OrthoDB" id="9764416at2"/>
<feature type="transmembrane region" description="Helical" evidence="13">
    <location>
        <begin position="75"/>
        <end position="97"/>
    </location>
</feature>
<comment type="similarity">
    <text evidence="2 11">Belongs to the sodium:solute symporter (SSF) (TC 2.A.21) family.</text>
</comment>
<evidence type="ECO:0000256" key="6">
    <source>
        <dbReference type="ARBA" id="ARBA00022847"/>
    </source>
</evidence>
<evidence type="ECO:0000256" key="3">
    <source>
        <dbReference type="ARBA" id="ARBA00022448"/>
    </source>
</evidence>
<evidence type="ECO:0000313" key="14">
    <source>
        <dbReference type="EMBL" id="EHY89752.1"/>
    </source>
</evidence>
<dbReference type="EMBL" id="CM001466">
    <property type="protein sequence ID" value="EHY89752.1"/>
    <property type="molecule type" value="Genomic_DNA"/>
</dbReference>
<dbReference type="RefSeq" id="WP_005442719.1">
    <property type="nucleotide sequence ID" value="NZ_CM001466.1"/>
</dbReference>
<reference evidence="14 15" key="1">
    <citation type="journal article" date="2012" name="Stand. Genomic Sci.">
        <title>Genome sequence of the soil bacterium Saccharomonospora azurea type strain (NA-128(T)).</title>
        <authorList>
            <person name="Klenk H.P."/>
            <person name="Held B."/>
            <person name="Lucas S."/>
            <person name="Lapidus A."/>
            <person name="Copeland A."/>
            <person name="Hammon N."/>
            <person name="Pitluck S."/>
            <person name="Goodwin L.A."/>
            <person name="Han C."/>
            <person name="Tapia R."/>
            <person name="Brambilla E.M."/>
            <person name="Potter G."/>
            <person name="Land M."/>
            <person name="Ivanova N."/>
            <person name="Rohde M."/>
            <person name="Goker M."/>
            <person name="Detter J.C."/>
            <person name="Kyrpides N.C."/>
            <person name="Woyke T."/>
        </authorList>
    </citation>
    <scope>NUCLEOTIDE SEQUENCE [LARGE SCALE GENOMIC DNA]</scope>
    <source>
        <strain evidence="14 15">NA-128</strain>
    </source>
</reference>